<dbReference type="GO" id="GO:0015562">
    <property type="term" value="F:efflux transmembrane transporter activity"/>
    <property type="evidence" value="ECO:0007669"/>
    <property type="project" value="InterPro"/>
</dbReference>
<dbReference type="RefSeq" id="WP_095512619.1">
    <property type="nucleotide sequence ID" value="NZ_MQWD01000005.1"/>
</dbReference>
<dbReference type="AlphaFoldDB" id="A0A271IVB8"/>
<dbReference type="OrthoDB" id="1680428at2"/>
<dbReference type="EMBL" id="MQWD01000005">
    <property type="protein sequence ID" value="PAP74655.1"/>
    <property type="molecule type" value="Genomic_DNA"/>
</dbReference>
<evidence type="ECO:0008006" key="5">
    <source>
        <dbReference type="Google" id="ProtNLM"/>
    </source>
</evidence>
<organism evidence="3 4">
    <name type="scientific">Rubrivirga marina</name>
    <dbReference type="NCBI Taxonomy" id="1196024"/>
    <lineage>
        <taxon>Bacteria</taxon>
        <taxon>Pseudomonadati</taxon>
        <taxon>Rhodothermota</taxon>
        <taxon>Rhodothermia</taxon>
        <taxon>Rhodothermales</taxon>
        <taxon>Rubricoccaceae</taxon>
        <taxon>Rubrivirga</taxon>
    </lineage>
</organism>
<dbReference type="Gene3D" id="1.20.1600.10">
    <property type="entry name" value="Outer membrane efflux proteins (OEP)"/>
    <property type="match status" value="1"/>
</dbReference>
<proteinExistence type="inferred from homology"/>
<reference evidence="3 4" key="1">
    <citation type="submission" date="2016-11" db="EMBL/GenBank/DDBJ databases">
        <title>Study of marine rhodopsin-containing bacteria.</title>
        <authorList>
            <person name="Yoshizawa S."/>
            <person name="Kumagai Y."/>
            <person name="Kogure K."/>
        </authorList>
    </citation>
    <scope>NUCLEOTIDE SEQUENCE [LARGE SCALE GENOMIC DNA]</scope>
    <source>
        <strain evidence="3 4">SAORIC-28</strain>
    </source>
</reference>
<dbReference type="SUPFAM" id="SSF56954">
    <property type="entry name" value="Outer membrane efflux proteins (OEP)"/>
    <property type="match status" value="1"/>
</dbReference>
<feature type="signal peptide" evidence="2">
    <location>
        <begin position="1"/>
        <end position="24"/>
    </location>
</feature>
<name>A0A271IVB8_9BACT</name>
<keyword evidence="4" id="KW-1185">Reference proteome</keyword>
<protein>
    <recommendedName>
        <fullName evidence="5">Transporter</fullName>
    </recommendedName>
</protein>
<dbReference type="Pfam" id="PF02321">
    <property type="entry name" value="OEP"/>
    <property type="match status" value="1"/>
</dbReference>
<evidence type="ECO:0000256" key="1">
    <source>
        <dbReference type="ARBA" id="ARBA00007613"/>
    </source>
</evidence>
<dbReference type="InterPro" id="IPR003423">
    <property type="entry name" value="OMP_efflux"/>
</dbReference>
<dbReference type="PANTHER" id="PTHR30203">
    <property type="entry name" value="OUTER MEMBRANE CATION EFFLUX PROTEIN"/>
    <property type="match status" value="1"/>
</dbReference>
<comment type="caution">
    <text evidence="3">The sequence shown here is derived from an EMBL/GenBank/DDBJ whole genome shotgun (WGS) entry which is preliminary data.</text>
</comment>
<evidence type="ECO:0000256" key="2">
    <source>
        <dbReference type="SAM" id="SignalP"/>
    </source>
</evidence>
<dbReference type="InterPro" id="IPR010131">
    <property type="entry name" value="MdtP/NodT-like"/>
</dbReference>
<sequence length="427" mass="45268">MTLASVARLALLAGLAAAAPHARAQAPDTLRLDAVLGALYADNPTLQAARLDARALARRGDQVGALPDPTASVMVAPYPILTARGTQRSQWRVEQMLPWPGTLGLRRDAADAAAEAARIGADVTALDLGQRATRAYADLVRTQEAAEVVRSFQARLDAFAEAAAVRYEVGRGPQGAVLQVQLERQRLAERLIELGRQRDRAVQALARVLDRPGLTVGRVVTPPPALPTDLDLDALALGLRPEVAQAQARIVQAEADVALAERAYYPDLGVGVVYTDVAPADAPPTATGRDALGLMASVRIPLGRDRLRAGVDEARLRQRAAQARLQATETAVQADVADALSDARRAAESVALYRDVLLPQSLTTVESALAGYTTGTVDFLAFLDAERARFQVQLGLVDARARLLDAAADLARAVGLTTPAVSPLQDR</sequence>
<dbReference type="Proteomes" id="UP000216339">
    <property type="component" value="Unassembled WGS sequence"/>
</dbReference>
<comment type="similarity">
    <text evidence="1">Belongs to the outer membrane factor (OMF) (TC 1.B.17) family.</text>
</comment>
<feature type="chain" id="PRO_5013170940" description="Transporter" evidence="2">
    <location>
        <begin position="25"/>
        <end position="427"/>
    </location>
</feature>
<evidence type="ECO:0000313" key="4">
    <source>
        <dbReference type="Proteomes" id="UP000216339"/>
    </source>
</evidence>
<gene>
    <name evidence="3" type="ORF">BSZ37_21010</name>
</gene>
<dbReference type="PANTHER" id="PTHR30203:SF24">
    <property type="entry name" value="BLR4935 PROTEIN"/>
    <property type="match status" value="1"/>
</dbReference>
<accession>A0A271IVB8</accession>
<evidence type="ECO:0000313" key="3">
    <source>
        <dbReference type="EMBL" id="PAP74655.1"/>
    </source>
</evidence>
<keyword evidence="2" id="KW-0732">Signal</keyword>